<dbReference type="GO" id="GO:0005576">
    <property type="term" value="C:extracellular region"/>
    <property type="evidence" value="ECO:0007669"/>
    <property type="project" value="UniProtKB-SubCell"/>
</dbReference>
<evidence type="ECO:0000256" key="6">
    <source>
        <dbReference type="ARBA" id="ARBA00022723"/>
    </source>
</evidence>
<dbReference type="PROSITE" id="PS51670">
    <property type="entry name" value="SHKT"/>
    <property type="match status" value="1"/>
</dbReference>
<evidence type="ECO:0000256" key="1">
    <source>
        <dbReference type="ARBA" id="ARBA00002657"/>
    </source>
</evidence>
<dbReference type="SUPFAM" id="SSF49854">
    <property type="entry name" value="Spermadhesin, CUB domain"/>
    <property type="match status" value="1"/>
</dbReference>
<name>A0AAF3E938_9BILA</name>
<feature type="signal peptide" evidence="14 17">
    <location>
        <begin position="1"/>
        <end position="21"/>
    </location>
</feature>
<evidence type="ECO:0000256" key="4">
    <source>
        <dbReference type="ARBA" id="ARBA00022536"/>
    </source>
</evidence>
<keyword evidence="10 16" id="KW-0482">Metalloprotease</keyword>
<feature type="binding site" evidence="16">
    <location>
        <position position="262"/>
    </location>
    <ligand>
        <name>Zn(2+)</name>
        <dbReference type="ChEBI" id="CHEBI:29105"/>
        <note>catalytic</note>
    </ligand>
</feature>
<dbReference type="Proteomes" id="UP000887575">
    <property type="component" value="Unassembled WGS sequence"/>
</dbReference>
<evidence type="ECO:0000256" key="15">
    <source>
        <dbReference type="PROSITE-ProRule" id="PRU01005"/>
    </source>
</evidence>
<dbReference type="InterPro" id="IPR003582">
    <property type="entry name" value="ShKT_dom"/>
</dbReference>
<dbReference type="PIRSF" id="PIRSF036365">
    <property type="entry name" value="Astacin_nematoda"/>
    <property type="match status" value="1"/>
</dbReference>
<dbReference type="SMART" id="SM00042">
    <property type="entry name" value="CUB"/>
    <property type="match status" value="1"/>
</dbReference>
<dbReference type="InterPro" id="IPR035914">
    <property type="entry name" value="Sperma_CUB_dom_sf"/>
</dbReference>
<keyword evidence="8 16" id="KW-0378">Hydrolase</keyword>
<organism evidence="22 23">
    <name type="scientific">Mesorhabditis belari</name>
    <dbReference type="NCBI Taxonomy" id="2138241"/>
    <lineage>
        <taxon>Eukaryota</taxon>
        <taxon>Metazoa</taxon>
        <taxon>Ecdysozoa</taxon>
        <taxon>Nematoda</taxon>
        <taxon>Chromadorea</taxon>
        <taxon>Rhabditida</taxon>
        <taxon>Rhabditina</taxon>
        <taxon>Rhabditomorpha</taxon>
        <taxon>Rhabditoidea</taxon>
        <taxon>Rhabditidae</taxon>
        <taxon>Mesorhabditinae</taxon>
        <taxon>Mesorhabditis</taxon>
    </lineage>
</organism>
<comment type="subcellular location">
    <subcellularLocation>
        <location evidence="2 14">Secreted</location>
    </subcellularLocation>
</comment>
<dbReference type="PANTHER" id="PTHR10127:SF793">
    <property type="entry name" value="ZINC METALLOPROTEINASE NAS-31"/>
    <property type="match status" value="1"/>
</dbReference>
<evidence type="ECO:0000256" key="8">
    <source>
        <dbReference type="ARBA" id="ARBA00022801"/>
    </source>
</evidence>
<proteinExistence type="predicted"/>
<comment type="caution">
    <text evidence="15">Lacks conserved residue(s) required for the propagation of feature annotation.</text>
</comment>
<evidence type="ECO:0000256" key="3">
    <source>
        <dbReference type="ARBA" id="ARBA00022525"/>
    </source>
</evidence>
<evidence type="ECO:0000256" key="9">
    <source>
        <dbReference type="ARBA" id="ARBA00022833"/>
    </source>
</evidence>
<dbReference type="InterPro" id="IPR000859">
    <property type="entry name" value="CUB_dom"/>
</dbReference>
<dbReference type="PRINTS" id="PR00480">
    <property type="entry name" value="ASTACIN"/>
</dbReference>
<keyword evidence="11" id="KW-0865">Zymogen</keyword>
<feature type="active site" evidence="16">
    <location>
        <position position="259"/>
    </location>
</feature>
<dbReference type="GO" id="GO:0004222">
    <property type="term" value="F:metalloendopeptidase activity"/>
    <property type="evidence" value="ECO:0007669"/>
    <property type="project" value="UniProtKB-UniRule"/>
</dbReference>
<evidence type="ECO:0000259" key="21">
    <source>
        <dbReference type="PROSITE" id="PS51864"/>
    </source>
</evidence>
<dbReference type="PROSITE" id="PS01186">
    <property type="entry name" value="EGF_2"/>
    <property type="match status" value="1"/>
</dbReference>
<keyword evidence="13" id="KW-0325">Glycoprotein</keyword>
<keyword evidence="7 14" id="KW-0732">Signal</keyword>
<feature type="binding site" evidence="16">
    <location>
        <position position="268"/>
    </location>
    <ligand>
        <name>Zn(2+)</name>
        <dbReference type="ChEBI" id="CHEBI:29105"/>
        <note>catalytic</note>
    </ligand>
</feature>
<keyword evidence="9 16" id="KW-0862">Zinc</keyword>
<feature type="domain" description="ShKT" evidence="20">
    <location>
        <begin position="582"/>
        <end position="618"/>
    </location>
</feature>
<reference evidence="23" key="1">
    <citation type="submission" date="2024-02" db="UniProtKB">
        <authorList>
            <consortium name="WormBaseParasite"/>
        </authorList>
    </citation>
    <scope>IDENTIFICATION</scope>
</reference>
<dbReference type="GO" id="GO:0008270">
    <property type="term" value="F:zinc ion binding"/>
    <property type="evidence" value="ECO:0007669"/>
    <property type="project" value="UniProtKB-UniRule"/>
</dbReference>
<dbReference type="GO" id="GO:0006508">
    <property type="term" value="P:proteolysis"/>
    <property type="evidence" value="ECO:0007669"/>
    <property type="project" value="UniProtKB-KW"/>
</dbReference>
<dbReference type="InterPro" id="IPR000742">
    <property type="entry name" value="EGF"/>
</dbReference>
<feature type="binding site" evidence="16">
    <location>
        <position position="258"/>
    </location>
    <ligand>
        <name>Zn(2+)</name>
        <dbReference type="ChEBI" id="CHEBI:29105"/>
        <note>catalytic</note>
    </ligand>
</feature>
<evidence type="ECO:0000256" key="11">
    <source>
        <dbReference type="ARBA" id="ARBA00023145"/>
    </source>
</evidence>
<comment type="cofactor">
    <cofactor evidence="16 17">
        <name>Zn(2+)</name>
        <dbReference type="ChEBI" id="CHEBI:29105"/>
    </cofactor>
    <text evidence="16 17">Binds 1 zinc ion per subunit.</text>
</comment>
<dbReference type="GO" id="GO:0018996">
    <property type="term" value="P:molting cycle, collagen and cuticulin-based cuticle"/>
    <property type="evidence" value="ECO:0007669"/>
    <property type="project" value="InterPro"/>
</dbReference>
<feature type="domain" description="CUB" evidence="19">
    <location>
        <begin position="411"/>
        <end position="527"/>
    </location>
</feature>
<dbReference type="AlphaFoldDB" id="A0AAF3E938"/>
<keyword evidence="22" id="KW-1185">Reference proteome</keyword>
<dbReference type="CDD" id="cd04280">
    <property type="entry name" value="ZnMc_astacin_like"/>
    <property type="match status" value="1"/>
</dbReference>
<dbReference type="PANTHER" id="PTHR10127">
    <property type="entry name" value="DISCOIDIN, CUB, EGF, LAMININ , AND ZINC METALLOPROTEASE DOMAIN CONTAINING"/>
    <property type="match status" value="1"/>
</dbReference>
<dbReference type="PROSITE" id="PS01180">
    <property type="entry name" value="CUB"/>
    <property type="match status" value="1"/>
</dbReference>
<evidence type="ECO:0000256" key="17">
    <source>
        <dbReference type="RuleBase" id="RU361183"/>
    </source>
</evidence>
<dbReference type="SMART" id="SM00235">
    <property type="entry name" value="ZnMc"/>
    <property type="match status" value="1"/>
</dbReference>
<dbReference type="SUPFAM" id="SSF55486">
    <property type="entry name" value="Metalloproteases ('zincins'), catalytic domain"/>
    <property type="match status" value="1"/>
</dbReference>
<evidence type="ECO:0000256" key="5">
    <source>
        <dbReference type="ARBA" id="ARBA00022670"/>
    </source>
</evidence>
<evidence type="ECO:0000256" key="14">
    <source>
        <dbReference type="PIRNR" id="PIRNR036365"/>
    </source>
</evidence>
<keyword evidence="12" id="KW-1015">Disulfide bond</keyword>
<accession>A0AAF3E938</accession>
<feature type="domain" description="Peptidase M12A" evidence="21">
    <location>
        <begin position="168"/>
        <end position="361"/>
    </location>
</feature>
<evidence type="ECO:0000256" key="13">
    <source>
        <dbReference type="ARBA" id="ARBA00023180"/>
    </source>
</evidence>
<evidence type="ECO:0000256" key="18">
    <source>
        <dbReference type="SAM" id="MobiDB-lite"/>
    </source>
</evidence>
<dbReference type="InterPro" id="IPR034035">
    <property type="entry name" value="Astacin-like_dom"/>
</dbReference>
<feature type="region of interest" description="Disordered" evidence="18">
    <location>
        <begin position="152"/>
        <end position="171"/>
    </location>
</feature>
<dbReference type="InterPro" id="IPR017050">
    <property type="entry name" value="Metallopeptidase_nem"/>
</dbReference>
<comment type="function">
    <text evidence="1">Metalloprotease.</text>
</comment>
<dbReference type="InterPro" id="IPR001506">
    <property type="entry name" value="Peptidase_M12A"/>
</dbReference>
<feature type="compositionally biased region" description="Low complexity" evidence="18">
    <location>
        <begin position="563"/>
        <end position="574"/>
    </location>
</feature>
<dbReference type="InterPro" id="IPR024079">
    <property type="entry name" value="MetalloPept_cat_dom_sf"/>
</dbReference>
<evidence type="ECO:0000256" key="10">
    <source>
        <dbReference type="ARBA" id="ARBA00023049"/>
    </source>
</evidence>
<evidence type="ECO:0000259" key="19">
    <source>
        <dbReference type="PROSITE" id="PS01180"/>
    </source>
</evidence>
<keyword evidence="4" id="KW-0245">EGF-like domain</keyword>
<dbReference type="InterPro" id="IPR006026">
    <property type="entry name" value="Peptidase_Metallo"/>
</dbReference>
<keyword evidence="6 16" id="KW-0479">Metal-binding</keyword>
<dbReference type="Gene3D" id="3.40.390.10">
    <property type="entry name" value="Collagenase (Catalytic Domain)"/>
    <property type="match status" value="1"/>
</dbReference>
<evidence type="ECO:0000256" key="16">
    <source>
        <dbReference type="PROSITE-ProRule" id="PRU01211"/>
    </source>
</evidence>
<evidence type="ECO:0000256" key="7">
    <source>
        <dbReference type="ARBA" id="ARBA00022729"/>
    </source>
</evidence>
<feature type="chain" id="PRO_5041776537" description="Zinc metalloproteinase" evidence="14 17">
    <location>
        <begin position="22"/>
        <end position="618"/>
    </location>
</feature>
<dbReference type="PROSITE" id="PS51864">
    <property type="entry name" value="ASTACIN"/>
    <property type="match status" value="1"/>
</dbReference>
<evidence type="ECO:0000259" key="20">
    <source>
        <dbReference type="PROSITE" id="PS51670"/>
    </source>
</evidence>
<evidence type="ECO:0000313" key="23">
    <source>
        <dbReference type="WBParaSite" id="MBELARI_LOCUS10424.2"/>
    </source>
</evidence>
<dbReference type="PROSITE" id="PS00022">
    <property type="entry name" value="EGF_1"/>
    <property type="match status" value="1"/>
</dbReference>
<keyword evidence="5 16" id="KW-0645">Protease</keyword>
<evidence type="ECO:0000313" key="22">
    <source>
        <dbReference type="Proteomes" id="UP000887575"/>
    </source>
</evidence>
<dbReference type="Pfam" id="PF01400">
    <property type="entry name" value="Astacin"/>
    <property type="match status" value="1"/>
</dbReference>
<evidence type="ECO:0000256" key="12">
    <source>
        <dbReference type="ARBA" id="ARBA00023157"/>
    </source>
</evidence>
<protein>
    <recommendedName>
        <fullName evidence="14">Zinc metalloproteinase</fullName>
    </recommendedName>
</protein>
<dbReference type="WBParaSite" id="MBELARI_LOCUS10424.2">
    <property type="protein sequence ID" value="MBELARI_LOCUS10424.2"/>
    <property type="gene ID" value="MBELARI_LOCUS10424"/>
</dbReference>
<feature type="region of interest" description="Disordered" evidence="18">
    <location>
        <begin position="551"/>
        <end position="574"/>
    </location>
</feature>
<evidence type="ECO:0000256" key="2">
    <source>
        <dbReference type="ARBA" id="ARBA00004613"/>
    </source>
</evidence>
<sequence length="618" mass="69079">MNLNLFLGSFILLLIVPHTEGTTWNQLVDRITEAKNALTNEGATETIQPPPNPPRFLESIQHVDVTKLKAGLKKLNKRAQERQKKNGKKDQVDSKVMQRIQQKIIEKTNQAKIQDTGDSIHEINQKYDHDDLLYQKDIILSQQQLDRILIDTQQESSDENPVRRKRRQAEASNAGLWPNNQVFYYFDANLTSTARNAILSGIQFWAENTCVDFVESATAVNRIRFAALDGCYSLVGFIGGVQDLSIGIGCESMGTVCHEIGHALGFWHQMSRYDRDNYITLDYTNVDPIYYGQFDKETVKTNNNYGMPYDWASIMQYGASSASNNGRPSMIAKDLHYQDAMGSDVVAFYDVSMMNERYGCKVDTLVKCSAFSDVAICFNGGYPHPRNCSICMCPRGYGGSRCQDRAQADGCGDYKKASSSPQNLTVSLTSSSTSVTLNSTECSYAIYTDPGERIEVTIVALSSPACVDGCIYGGLEVKADHDVKMSGYRYCCRNDVGQVITSAYNFLPVINWSRYRTTSFTLSYRAVPDSTSSSDSSTKFSAPQMSILNNLGDGPITNPPTTVPTTTLKTTTTKTPTTKSRCQDHSKMCMTWQYYFNFCQTYPTLFKKTYCKKTCGLC</sequence>
<keyword evidence="3 14" id="KW-0964">Secreted</keyword>